<dbReference type="Gene3D" id="1.20.1250.20">
    <property type="entry name" value="MFS general substrate transporter like domains"/>
    <property type="match status" value="1"/>
</dbReference>
<keyword evidence="1" id="KW-0813">Transport</keyword>
<evidence type="ECO:0000256" key="1">
    <source>
        <dbReference type="ARBA" id="ARBA00022448"/>
    </source>
</evidence>
<dbReference type="WBParaSite" id="maker-PairedContig_404-snap-gene-0.7-mRNA-1">
    <property type="protein sequence ID" value="maker-PairedContig_404-snap-gene-0.7-mRNA-1"/>
    <property type="gene ID" value="maker-PairedContig_404-snap-gene-0.7"/>
</dbReference>
<dbReference type="InterPro" id="IPR036259">
    <property type="entry name" value="MFS_trans_sf"/>
</dbReference>
<dbReference type="PANTHER" id="PTHR48020">
    <property type="entry name" value="PROTON MYO-INOSITOL COTRANSPORTER"/>
    <property type="match status" value="1"/>
</dbReference>
<dbReference type="PANTHER" id="PTHR48020:SF12">
    <property type="entry name" value="PROTON MYO-INOSITOL COTRANSPORTER"/>
    <property type="match status" value="1"/>
</dbReference>
<dbReference type="GO" id="GO:0016324">
    <property type="term" value="C:apical plasma membrane"/>
    <property type="evidence" value="ECO:0007669"/>
    <property type="project" value="TreeGrafter"/>
</dbReference>
<dbReference type="SUPFAM" id="SSF103473">
    <property type="entry name" value="MFS general substrate transporter"/>
    <property type="match status" value="1"/>
</dbReference>
<keyword evidence="2" id="KW-1133">Transmembrane helix</keyword>
<dbReference type="InterPro" id="IPR050814">
    <property type="entry name" value="Myo-inositol_Transporter"/>
</dbReference>
<feature type="transmembrane region" description="Helical" evidence="2">
    <location>
        <begin position="47"/>
        <end position="71"/>
    </location>
</feature>
<evidence type="ECO:0000313" key="3">
    <source>
        <dbReference type="WBParaSite" id="maker-PairedContig_404-snap-gene-0.7-mRNA-1"/>
    </source>
</evidence>
<sequence length="107" mass="12221">MSYDWMDDYCATGYAILLLVPLVTFIVFFACGYAPSSWIINAEIYPMWARTAFFIYAALTMVAFVFFFIFLSETKGTSLEDLEKTAKLNKKPSTVVSFTPTTCEEMR</sequence>
<dbReference type="GO" id="GO:0005366">
    <property type="term" value="F:myo-inositol:proton symporter activity"/>
    <property type="evidence" value="ECO:0007669"/>
    <property type="project" value="TreeGrafter"/>
</dbReference>
<accession>A0A1I8ERM2</accession>
<evidence type="ECO:0000256" key="2">
    <source>
        <dbReference type="SAM" id="Phobius"/>
    </source>
</evidence>
<protein>
    <submittedName>
        <fullName evidence="3">Uncharacterized protein</fullName>
    </submittedName>
</protein>
<reference evidence="3" key="1">
    <citation type="submission" date="2016-11" db="UniProtKB">
        <authorList>
            <consortium name="WormBaseParasite"/>
        </authorList>
    </citation>
    <scope>IDENTIFICATION</scope>
    <source>
        <strain evidence="3">pt0022</strain>
    </source>
</reference>
<dbReference type="AlphaFoldDB" id="A0A1I8ERM2"/>
<organism evidence="3">
    <name type="scientific">Wuchereria bancrofti</name>
    <dbReference type="NCBI Taxonomy" id="6293"/>
    <lineage>
        <taxon>Eukaryota</taxon>
        <taxon>Metazoa</taxon>
        <taxon>Ecdysozoa</taxon>
        <taxon>Nematoda</taxon>
        <taxon>Chromadorea</taxon>
        <taxon>Rhabditida</taxon>
        <taxon>Spirurina</taxon>
        <taxon>Spiruromorpha</taxon>
        <taxon>Filarioidea</taxon>
        <taxon>Onchocercidae</taxon>
        <taxon>Wuchereria</taxon>
    </lineage>
</organism>
<proteinExistence type="predicted"/>
<name>A0A1I8ERM2_WUCBA</name>
<keyword evidence="2" id="KW-0812">Transmembrane</keyword>
<dbReference type="STRING" id="6293.A0A1I8ERM2"/>
<keyword evidence="2" id="KW-0472">Membrane</keyword>
<feature type="transmembrane region" description="Helical" evidence="2">
    <location>
        <begin position="12"/>
        <end position="35"/>
    </location>
</feature>